<feature type="transmembrane region" description="Helical" evidence="10">
    <location>
        <begin position="359"/>
        <end position="376"/>
    </location>
</feature>
<evidence type="ECO:0000313" key="12">
    <source>
        <dbReference type="Proteomes" id="UP001297600"/>
    </source>
</evidence>
<dbReference type="RefSeq" id="WP_237979783.1">
    <property type="nucleotide sequence ID" value="NZ_JAKNCT010000011.1"/>
</dbReference>
<feature type="transmembrane region" description="Helical" evidence="10">
    <location>
        <begin position="397"/>
        <end position="417"/>
    </location>
</feature>
<feature type="transmembrane region" description="Helical" evidence="10">
    <location>
        <begin position="21"/>
        <end position="42"/>
    </location>
</feature>
<feature type="transmembrane region" description="Helical" evidence="10">
    <location>
        <begin position="292"/>
        <end position="309"/>
    </location>
</feature>
<dbReference type="InterPro" id="IPR050222">
    <property type="entry name" value="MATE_MdtK"/>
</dbReference>
<dbReference type="PIRSF" id="PIRSF006603">
    <property type="entry name" value="DinF"/>
    <property type="match status" value="1"/>
</dbReference>
<name>A0ABS9MSL0_9BURK</name>
<dbReference type="Proteomes" id="UP001297600">
    <property type="component" value="Unassembled WGS sequence"/>
</dbReference>
<dbReference type="PANTHER" id="PTHR43298">
    <property type="entry name" value="MULTIDRUG RESISTANCE PROTEIN NORM-RELATED"/>
    <property type="match status" value="1"/>
</dbReference>
<feature type="transmembrane region" description="Helical" evidence="10">
    <location>
        <begin position="429"/>
        <end position="454"/>
    </location>
</feature>
<dbReference type="EMBL" id="JAKNCT010000011">
    <property type="protein sequence ID" value="MCG5031616.1"/>
    <property type="molecule type" value="Genomic_DNA"/>
</dbReference>
<evidence type="ECO:0000256" key="3">
    <source>
        <dbReference type="ARBA" id="ARBA00022449"/>
    </source>
</evidence>
<keyword evidence="2" id="KW-0813">Transport</keyword>
<gene>
    <name evidence="11" type="ORF">MAF45_09215</name>
</gene>
<evidence type="ECO:0000256" key="5">
    <source>
        <dbReference type="ARBA" id="ARBA00022692"/>
    </source>
</evidence>
<accession>A0ABS9MSL0</accession>
<protein>
    <recommendedName>
        <fullName evidence="9">Multidrug-efflux transporter</fullName>
    </recommendedName>
</protein>
<comment type="subcellular location">
    <subcellularLocation>
        <location evidence="1">Cell inner membrane</location>
        <topology evidence="1">Multi-pass membrane protein</topology>
    </subcellularLocation>
</comment>
<feature type="transmembrane region" description="Helical" evidence="10">
    <location>
        <begin position="170"/>
        <end position="193"/>
    </location>
</feature>
<evidence type="ECO:0000256" key="8">
    <source>
        <dbReference type="ARBA" id="ARBA00023136"/>
    </source>
</evidence>
<organism evidence="11 12">
    <name type="scientific">Mesosutterella porci</name>
    <dbReference type="NCBI Taxonomy" id="2915351"/>
    <lineage>
        <taxon>Bacteria</taxon>
        <taxon>Pseudomonadati</taxon>
        <taxon>Pseudomonadota</taxon>
        <taxon>Betaproteobacteria</taxon>
        <taxon>Burkholderiales</taxon>
        <taxon>Sutterellaceae</taxon>
        <taxon>Mesosutterella</taxon>
    </lineage>
</organism>
<dbReference type="Pfam" id="PF01554">
    <property type="entry name" value="MatE"/>
    <property type="match status" value="2"/>
</dbReference>
<keyword evidence="7" id="KW-0406">Ion transport</keyword>
<reference evidence="11 12" key="1">
    <citation type="submission" date="2022-02" db="EMBL/GenBank/DDBJ databases">
        <title>Mesosutterella porci, a novel member of the family Sutterellaceae from pig feces.</title>
        <authorList>
            <person name="Wylensek D."/>
            <person name="Clavel T."/>
        </authorList>
    </citation>
    <scope>NUCLEOTIDE SEQUENCE [LARGE SCALE GENOMIC DNA]</scope>
    <source>
        <strain evidence="12">oilRF-744-wt-GAM-9</strain>
    </source>
</reference>
<feature type="transmembrane region" description="Helical" evidence="10">
    <location>
        <begin position="330"/>
        <end position="353"/>
    </location>
</feature>
<keyword evidence="12" id="KW-1185">Reference proteome</keyword>
<keyword evidence="4" id="KW-1003">Cell membrane</keyword>
<feature type="transmembrane region" description="Helical" evidence="10">
    <location>
        <begin position="250"/>
        <end position="272"/>
    </location>
</feature>
<dbReference type="NCBIfam" id="TIGR00797">
    <property type="entry name" value="matE"/>
    <property type="match status" value="1"/>
</dbReference>
<keyword evidence="3" id="KW-0050">Antiport</keyword>
<keyword evidence="6 10" id="KW-1133">Transmembrane helix</keyword>
<proteinExistence type="predicted"/>
<comment type="caution">
    <text evidence="11">The sequence shown here is derived from an EMBL/GenBank/DDBJ whole genome shotgun (WGS) entry which is preliminary data.</text>
</comment>
<evidence type="ECO:0000256" key="6">
    <source>
        <dbReference type="ARBA" id="ARBA00022989"/>
    </source>
</evidence>
<keyword evidence="8 10" id="KW-0472">Membrane</keyword>
<evidence type="ECO:0000256" key="4">
    <source>
        <dbReference type="ARBA" id="ARBA00022475"/>
    </source>
</evidence>
<evidence type="ECO:0000313" key="11">
    <source>
        <dbReference type="EMBL" id="MCG5031616.1"/>
    </source>
</evidence>
<evidence type="ECO:0000256" key="10">
    <source>
        <dbReference type="SAM" id="Phobius"/>
    </source>
</evidence>
<feature type="transmembrane region" description="Helical" evidence="10">
    <location>
        <begin position="101"/>
        <end position="119"/>
    </location>
</feature>
<feature type="transmembrane region" description="Helical" evidence="10">
    <location>
        <begin position="54"/>
        <end position="80"/>
    </location>
</feature>
<dbReference type="PANTHER" id="PTHR43298:SF2">
    <property type="entry name" value="FMN_FAD EXPORTER YEEO-RELATED"/>
    <property type="match status" value="1"/>
</dbReference>
<evidence type="ECO:0000256" key="2">
    <source>
        <dbReference type="ARBA" id="ARBA00022448"/>
    </source>
</evidence>
<keyword evidence="5 10" id="KW-0812">Transmembrane</keyword>
<sequence length="464" mass="48936">MSETTEIQPRRLAPPDISLRGLIRLASPLFVANMAVMGNVTIDTIMAGRMGAEHLAAIALGGASTACLNMLLIGIIQGLSPICGHHFGARKFELIGYEINQAFYIVCLLSLLGVPILAWTGLWTSLGQVTGNIARIASLYLLFSALALPFALISRIFISVNAAINRARTTMWVSLLVLALKAPVNAVFMYGLFGLPALGGAGAGLANAVLVFASALLYLMIFCKDPACRKMRAQRLSGPDLRAMGAQLRIGLPIGLSVFFEVSSFTLMAIFISRLGATAISAHQIVSNITSTLYMVPLSIGIASSVLVAQSLGSGHPEAAEEMTHRALRFTILAAAAASALLYCFKGEIIGIYTHEGSVAALAQTLILCGVIYHTFDATQSVSSFILRGYKIAWVPMVVSGLSLWCLGLGGGYFLGFCGSPLDGPMGALGFWIACSAGLILAALCLAGFALAHARHVTRLNARN</sequence>
<dbReference type="InterPro" id="IPR002528">
    <property type="entry name" value="MATE_fam"/>
</dbReference>
<feature type="transmembrane region" description="Helical" evidence="10">
    <location>
        <begin position="139"/>
        <end position="158"/>
    </location>
</feature>
<evidence type="ECO:0000256" key="7">
    <source>
        <dbReference type="ARBA" id="ARBA00023065"/>
    </source>
</evidence>
<evidence type="ECO:0000256" key="9">
    <source>
        <dbReference type="ARBA" id="ARBA00031636"/>
    </source>
</evidence>
<dbReference type="InterPro" id="IPR048279">
    <property type="entry name" value="MdtK-like"/>
</dbReference>
<feature type="transmembrane region" description="Helical" evidence="10">
    <location>
        <begin position="205"/>
        <end position="223"/>
    </location>
</feature>
<evidence type="ECO:0000256" key="1">
    <source>
        <dbReference type="ARBA" id="ARBA00004429"/>
    </source>
</evidence>